<dbReference type="AlphaFoldDB" id="A0AAD9AFF7"/>
<comment type="caution">
    <text evidence="2">The sequence shown here is derived from an EMBL/GenBank/DDBJ whole genome shotgun (WGS) entry which is preliminary data.</text>
</comment>
<sequence length="430" mass="47138">MTRRSGTLSKTQPAASVPVETQGDGRRRDEKRTSRGFQGDPNTAGPWPPRLFCAGFWQMRATSSDMDATQDEDHSRDWSAVESSPNQMRQFERRHPWRSNGAVRDADADISPAEYGGIKGRLILERSRDRDSDGLDAIERTRHGRLFEVKDVGSQGPPQAEERATAGASHGRDPGHGAILIITEPAGSLCRTVFLLRWVFSQAVLATKQQQQQQQLLRKRQTWSYVSVNPPIRTARRNRPEWYSVVGGDAPLRWACPFPTPAHRCNAAAGLRGIPVPSLGPGRPGSASGLIPAGADRTTSWAGWHPNGQQAFPALPRFQDGGPSGNLFQLLGHGITHSPDNEHHPSTTTTLAITPQCSARATLYPYRGSDYSSAPRLAALLQQALPYSYFMRGYFQRLARLNQAPSHTTHTKRNGQGDADGESEGLQASA</sequence>
<name>A0AAD9AFF7_9PEZI</name>
<keyword evidence="3" id="KW-1185">Reference proteome</keyword>
<evidence type="ECO:0000256" key="1">
    <source>
        <dbReference type="SAM" id="MobiDB-lite"/>
    </source>
</evidence>
<organism evidence="2 3">
    <name type="scientific">Colletotrichum chrysophilum</name>
    <dbReference type="NCBI Taxonomy" id="1836956"/>
    <lineage>
        <taxon>Eukaryota</taxon>
        <taxon>Fungi</taxon>
        <taxon>Dikarya</taxon>
        <taxon>Ascomycota</taxon>
        <taxon>Pezizomycotina</taxon>
        <taxon>Sordariomycetes</taxon>
        <taxon>Hypocreomycetidae</taxon>
        <taxon>Glomerellales</taxon>
        <taxon>Glomerellaceae</taxon>
        <taxon>Colletotrichum</taxon>
        <taxon>Colletotrichum gloeosporioides species complex</taxon>
    </lineage>
</organism>
<accession>A0AAD9AFF7</accession>
<feature type="region of interest" description="Disordered" evidence="1">
    <location>
        <begin position="406"/>
        <end position="430"/>
    </location>
</feature>
<feature type="region of interest" description="Disordered" evidence="1">
    <location>
        <begin position="63"/>
        <end position="91"/>
    </location>
</feature>
<evidence type="ECO:0000313" key="3">
    <source>
        <dbReference type="Proteomes" id="UP001243330"/>
    </source>
</evidence>
<feature type="compositionally biased region" description="Basic and acidic residues" evidence="1">
    <location>
        <begin position="160"/>
        <end position="173"/>
    </location>
</feature>
<reference evidence="2" key="1">
    <citation type="submission" date="2023-01" db="EMBL/GenBank/DDBJ databases">
        <title>Colletotrichum chrysophilum M932 genome sequence.</title>
        <authorList>
            <person name="Baroncelli R."/>
        </authorList>
    </citation>
    <scope>NUCLEOTIDE SEQUENCE</scope>
    <source>
        <strain evidence="2">M932</strain>
    </source>
</reference>
<feature type="compositionally biased region" description="Basic and acidic residues" evidence="1">
    <location>
        <begin position="23"/>
        <end position="33"/>
    </location>
</feature>
<feature type="region of interest" description="Disordered" evidence="1">
    <location>
        <begin position="151"/>
        <end position="173"/>
    </location>
</feature>
<feature type="region of interest" description="Disordered" evidence="1">
    <location>
        <begin position="1"/>
        <end position="51"/>
    </location>
</feature>
<proteinExistence type="predicted"/>
<evidence type="ECO:0000313" key="2">
    <source>
        <dbReference type="EMBL" id="KAK1847123.1"/>
    </source>
</evidence>
<gene>
    <name evidence="2" type="ORF">CCHR01_10229</name>
</gene>
<protein>
    <submittedName>
        <fullName evidence="2">Uncharacterized protein</fullName>
    </submittedName>
</protein>
<feature type="compositionally biased region" description="Polar residues" evidence="1">
    <location>
        <begin position="1"/>
        <end position="14"/>
    </location>
</feature>
<dbReference type="Proteomes" id="UP001243330">
    <property type="component" value="Unassembled WGS sequence"/>
</dbReference>
<dbReference type="EMBL" id="JAQOWY010000212">
    <property type="protein sequence ID" value="KAK1847123.1"/>
    <property type="molecule type" value="Genomic_DNA"/>
</dbReference>